<proteinExistence type="predicted"/>
<feature type="region of interest" description="Disordered" evidence="1">
    <location>
        <begin position="1"/>
        <end position="31"/>
    </location>
</feature>
<dbReference type="EMBL" id="NKCK01000251">
    <property type="protein sequence ID" value="RSL88994.1"/>
    <property type="molecule type" value="Genomic_DNA"/>
</dbReference>
<gene>
    <name evidence="2" type="ORF">CEP52_015033</name>
</gene>
<dbReference type="Proteomes" id="UP000287144">
    <property type="component" value="Unassembled WGS sequence"/>
</dbReference>
<organism evidence="2 3">
    <name type="scientific">Fusarium oligoseptatum</name>
    <dbReference type="NCBI Taxonomy" id="2604345"/>
    <lineage>
        <taxon>Eukaryota</taxon>
        <taxon>Fungi</taxon>
        <taxon>Dikarya</taxon>
        <taxon>Ascomycota</taxon>
        <taxon>Pezizomycotina</taxon>
        <taxon>Sordariomycetes</taxon>
        <taxon>Hypocreomycetidae</taxon>
        <taxon>Hypocreales</taxon>
        <taxon>Nectriaceae</taxon>
        <taxon>Fusarium</taxon>
        <taxon>Fusarium solani species complex</taxon>
    </lineage>
</organism>
<comment type="caution">
    <text evidence="2">The sequence shown here is derived from an EMBL/GenBank/DDBJ whole genome shotgun (WGS) entry which is preliminary data.</text>
</comment>
<evidence type="ECO:0008006" key="4">
    <source>
        <dbReference type="Google" id="ProtNLM"/>
    </source>
</evidence>
<evidence type="ECO:0000256" key="1">
    <source>
        <dbReference type="SAM" id="MobiDB-lite"/>
    </source>
</evidence>
<keyword evidence="3" id="KW-1185">Reference proteome</keyword>
<sequence length="267" mass="29314">MPERPNISGPSPQSGDQWEFGNPSMGEQGGGDLMSFMGDLCELPQAYNLLHLPLDSEPTPSSGPHQRESCACVFALTQMMDRIRQDQDLPFPSNLGLLREALRSAAIAIDCQVCPRLFVTAMQNGLLLCTAIISVAHGYVRIARQIDNEATRCSEMNQMKVLDIKDSLSQSFETFALETGPQEWKLLAMKMVRAEVFGVSGGSRPCFASTVTQLERRQKSWHADPPGAFFPDSYRTTDDSPSCLRLLKDARGIVACLDDDPSPSNLG</sequence>
<evidence type="ECO:0000313" key="2">
    <source>
        <dbReference type="EMBL" id="RSL88994.1"/>
    </source>
</evidence>
<evidence type="ECO:0000313" key="3">
    <source>
        <dbReference type="Proteomes" id="UP000287144"/>
    </source>
</evidence>
<protein>
    <recommendedName>
        <fullName evidence="4">Transcription factor</fullName>
    </recommendedName>
</protein>
<name>A0A428SGW3_9HYPO</name>
<dbReference type="STRING" id="1325735.A0A428SGW3"/>
<dbReference type="AlphaFoldDB" id="A0A428SGW3"/>
<reference evidence="2 3" key="1">
    <citation type="submission" date="2017-06" db="EMBL/GenBank/DDBJ databases">
        <title>Comparative genomic analysis of Ambrosia Fusariam Clade fungi.</title>
        <authorList>
            <person name="Stajich J.E."/>
            <person name="Carrillo J."/>
            <person name="Kijimoto T."/>
            <person name="Eskalen A."/>
            <person name="O'Donnell K."/>
            <person name="Kasson M."/>
        </authorList>
    </citation>
    <scope>NUCLEOTIDE SEQUENCE [LARGE SCALE GENOMIC DNA]</scope>
    <source>
        <strain evidence="2 3">NRRL62579</strain>
    </source>
</reference>
<accession>A0A428SGW3</accession>